<accession>A0A1Q9LDE6</accession>
<evidence type="ECO:0000313" key="3">
    <source>
        <dbReference type="EMBL" id="OLR90033.1"/>
    </source>
</evidence>
<feature type="signal peptide" evidence="2">
    <location>
        <begin position="1"/>
        <end position="39"/>
    </location>
</feature>
<comment type="caution">
    <text evidence="3">The sequence shown here is derived from an EMBL/GenBank/DDBJ whole genome shotgun (WGS) entry which is preliminary data.</text>
</comment>
<organism evidence="3 4">
    <name type="scientific">Actinokineospora bangkokensis</name>
    <dbReference type="NCBI Taxonomy" id="1193682"/>
    <lineage>
        <taxon>Bacteria</taxon>
        <taxon>Bacillati</taxon>
        <taxon>Actinomycetota</taxon>
        <taxon>Actinomycetes</taxon>
        <taxon>Pseudonocardiales</taxon>
        <taxon>Pseudonocardiaceae</taxon>
        <taxon>Actinokineospora</taxon>
    </lineage>
</organism>
<dbReference type="EMBL" id="MKQR01000028">
    <property type="protein sequence ID" value="OLR90033.1"/>
    <property type="molecule type" value="Genomic_DNA"/>
</dbReference>
<evidence type="ECO:0008006" key="5">
    <source>
        <dbReference type="Google" id="ProtNLM"/>
    </source>
</evidence>
<protein>
    <recommendedName>
        <fullName evidence="5">Secreted protein</fullName>
    </recommendedName>
</protein>
<sequence>MARGTRSTGAVAVASAAAAALTLAAVAFFTVSSAGCADAGEYVQRGPDIELVGSCLDTQDLPAAPQPPAAPDHHAPAGDPGSGIDRIRQVSP</sequence>
<feature type="region of interest" description="Disordered" evidence="1">
    <location>
        <begin position="57"/>
        <end position="92"/>
    </location>
</feature>
<dbReference type="AlphaFoldDB" id="A0A1Q9LDE6"/>
<dbReference type="STRING" id="1193682.BJP25_03375"/>
<dbReference type="Proteomes" id="UP000186040">
    <property type="component" value="Unassembled WGS sequence"/>
</dbReference>
<keyword evidence="2" id="KW-0732">Signal</keyword>
<proteinExistence type="predicted"/>
<evidence type="ECO:0000313" key="4">
    <source>
        <dbReference type="Proteomes" id="UP000186040"/>
    </source>
</evidence>
<evidence type="ECO:0000256" key="1">
    <source>
        <dbReference type="SAM" id="MobiDB-lite"/>
    </source>
</evidence>
<evidence type="ECO:0000256" key="2">
    <source>
        <dbReference type="SAM" id="SignalP"/>
    </source>
</evidence>
<gene>
    <name evidence="3" type="ORF">BJP25_03375</name>
</gene>
<dbReference type="OrthoDB" id="3700908at2"/>
<reference evidence="3 4" key="1">
    <citation type="submission" date="2016-10" db="EMBL/GenBank/DDBJ databases">
        <title>The Draft Genome Sequence of Actinokineospora bangkokensis 44EHWT reveals the biosynthetic pathway of antifungal compounds Thailandins with unusual extender unit butylmalonyl-CoA.</title>
        <authorList>
            <person name="Greule A."/>
            <person name="Intra B."/>
            <person name="Flemming S."/>
            <person name="Rommel M.G."/>
            <person name="Panbangred W."/>
            <person name="Bechthold A."/>
        </authorList>
    </citation>
    <scope>NUCLEOTIDE SEQUENCE [LARGE SCALE GENOMIC DNA]</scope>
    <source>
        <strain evidence="3 4">44EHW</strain>
    </source>
</reference>
<dbReference type="RefSeq" id="WP_075978241.1">
    <property type="nucleotide sequence ID" value="NZ_MKQR01000028.1"/>
</dbReference>
<feature type="chain" id="PRO_5012005705" description="Secreted protein" evidence="2">
    <location>
        <begin position="40"/>
        <end position="92"/>
    </location>
</feature>
<name>A0A1Q9LDE6_9PSEU</name>
<keyword evidence="4" id="KW-1185">Reference proteome</keyword>